<evidence type="ECO:0000256" key="2">
    <source>
        <dbReference type="SAM" id="MobiDB-lite"/>
    </source>
</evidence>
<reference evidence="6" key="1">
    <citation type="journal article" date="2021" name="Genome Biol. Evol.">
        <title>The assembled and annotated genome of the fairy-ring fungus Marasmius oreades.</title>
        <authorList>
            <person name="Hiltunen M."/>
            <person name="Ament-Velasquez S.L."/>
            <person name="Johannesson H."/>
        </authorList>
    </citation>
    <scope>NUCLEOTIDE SEQUENCE</scope>
    <source>
        <strain evidence="6">03SP1</strain>
    </source>
</reference>
<feature type="domain" description="Ubiquitin-like" evidence="3">
    <location>
        <begin position="952"/>
        <end position="1011"/>
    </location>
</feature>
<dbReference type="GO" id="GO:0005829">
    <property type="term" value="C:cytosol"/>
    <property type="evidence" value="ECO:0007669"/>
    <property type="project" value="TreeGrafter"/>
</dbReference>
<dbReference type="InterPro" id="IPR018200">
    <property type="entry name" value="USP_CS"/>
</dbReference>
<dbReference type="SUPFAM" id="SSF54001">
    <property type="entry name" value="Cysteine proteinases"/>
    <property type="match status" value="1"/>
</dbReference>
<evidence type="ECO:0008006" key="8">
    <source>
        <dbReference type="Google" id="ProtNLM"/>
    </source>
</evidence>
<dbReference type="RefSeq" id="XP_043009110.1">
    <property type="nucleotide sequence ID" value="XM_043153825.1"/>
</dbReference>
<comment type="similarity">
    <text evidence="1">Belongs to the peptidase C19 family.</text>
</comment>
<dbReference type="Gene3D" id="3.90.70.10">
    <property type="entry name" value="Cysteine proteinases"/>
    <property type="match status" value="1"/>
</dbReference>
<dbReference type="PANTHER" id="PTHR24006">
    <property type="entry name" value="UBIQUITIN CARBOXYL-TERMINAL HYDROLASE"/>
    <property type="match status" value="1"/>
</dbReference>
<dbReference type="GO" id="GO:0016579">
    <property type="term" value="P:protein deubiquitination"/>
    <property type="evidence" value="ECO:0007669"/>
    <property type="project" value="InterPro"/>
</dbReference>
<dbReference type="KEGG" id="more:E1B28_008981"/>
<dbReference type="Gene3D" id="3.10.20.90">
    <property type="entry name" value="Phosphatidylinositol 3-kinase Catalytic Subunit, Chain A, domain 1"/>
    <property type="match status" value="1"/>
</dbReference>
<dbReference type="InterPro" id="IPR038765">
    <property type="entry name" value="Papain-like_cys_pep_sf"/>
</dbReference>
<dbReference type="InterPro" id="IPR028889">
    <property type="entry name" value="USP"/>
</dbReference>
<dbReference type="InterPro" id="IPR029071">
    <property type="entry name" value="Ubiquitin-like_domsf"/>
</dbReference>
<dbReference type="Proteomes" id="UP001049176">
    <property type="component" value="Chromosome 5"/>
</dbReference>
<name>A0A9P7RZN0_9AGAR</name>
<dbReference type="InterPro" id="IPR001394">
    <property type="entry name" value="Peptidase_C19_UCH"/>
</dbReference>
<protein>
    <recommendedName>
        <fullName evidence="8">Ubiquitinyl hydrolase 1</fullName>
    </recommendedName>
</protein>
<dbReference type="PROSITE" id="PS50053">
    <property type="entry name" value="UBIQUITIN_2"/>
    <property type="match status" value="1"/>
</dbReference>
<dbReference type="PROSITE" id="PS50235">
    <property type="entry name" value="USP_3"/>
    <property type="match status" value="1"/>
</dbReference>
<dbReference type="Gene3D" id="2.30.30.380">
    <property type="entry name" value="Zn-finger domain of Sec23/24"/>
    <property type="match status" value="1"/>
</dbReference>
<evidence type="ECO:0000259" key="3">
    <source>
        <dbReference type="PROSITE" id="PS50053"/>
    </source>
</evidence>
<accession>A0A9P7RZN0</accession>
<dbReference type="InterPro" id="IPR035927">
    <property type="entry name" value="DUSP-like_sf"/>
</dbReference>
<feature type="domain" description="DUSP" evidence="5">
    <location>
        <begin position="778"/>
        <end position="888"/>
    </location>
</feature>
<evidence type="ECO:0000259" key="4">
    <source>
        <dbReference type="PROSITE" id="PS50235"/>
    </source>
</evidence>
<dbReference type="Pfam" id="PF00443">
    <property type="entry name" value="UCH"/>
    <property type="match status" value="1"/>
</dbReference>
<dbReference type="InterPro" id="IPR000626">
    <property type="entry name" value="Ubiquitin-like_dom"/>
</dbReference>
<proteinExistence type="inferred from homology"/>
<dbReference type="PROSITE" id="PS00973">
    <property type="entry name" value="USP_2"/>
    <property type="match status" value="1"/>
</dbReference>
<feature type="region of interest" description="Disordered" evidence="2">
    <location>
        <begin position="444"/>
        <end position="481"/>
    </location>
</feature>
<dbReference type="GO" id="GO:0004843">
    <property type="term" value="F:cysteine-type deubiquitinase activity"/>
    <property type="evidence" value="ECO:0007669"/>
    <property type="project" value="InterPro"/>
</dbReference>
<dbReference type="GeneID" id="66078057"/>
<evidence type="ECO:0000256" key="1">
    <source>
        <dbReference type="ARBA" id="ARBA00009085"/>
    </source>
</evidence>
<organism evidence="6 7">
    <name type="scientific">Marasmius oreades</name>
    <name type="common">fairy-ring Marasmius</name>
    <dbReference type="NCBI Taxonomy" id="181124"/>
    <lineage>
        <taxon>Eukaryota</taxon>
        <taxon>Fungi</taxon>
        <taxon>Dikarya</taxon>
        <taxon>Basidiomycota</taxon>
        <taxon>Agaricomycotina</taxon>
        <taxon>Agaricomycetes</taxon>
        <taxon>Agaricomycetidae</taxon>
        <taxon>Agaricales</taxon>
        <taxon>Marasmiineae</taxon>
        <taxon>Marasmiaceae</taxon>
        <taxon>Marasmius</taxon>
    </lineage>
</organism>
<dbReference type="PROSITE" id="PS00972">
    <property type="entry name" value="USP_1"/>
    <property type="match status" value="1"/>
</dbReference>
<dbReference type="SUPFAM" id="SSF54236">
    <property type="entry name" value="Ubiquitin-like"/>
    <property type="match status" value="1"/>
</dbReference>
<dbReference type="GO" id="GO:0005634">
    <property type="term" value="C:nucleus"/>
    <property type="evidence" value="ECO:0007669"/>
    <property type="project" value="TreeGrafter"/>
</dbReference>
<dbReference type="InterPro" id="IPR050164">
    <property type="entry name" value="Peptidase_C19"/>
</dbReference>
<dbReference type="AlphaFoldDB" id="A0A9P7RZN0"/>
<feature type="domain" description="USP" evidence="4">
    <location>
        <begin position="157"/>
        <end position="508"/>
    </location>
</feature>
<dbReference type="InterPro" id="IPR006615">
    <property type="entry name" value="Pept_C19_DUSP"/>
</dbReference>
<evidence type="ECO:0000313" key="7">
    <source>
        <dbReference type="Proteomes" id="UP001049176"/>
    </source>
</evidence>
<sequence length="1122" mass="127584">MAQKRKRRASPLSKGLAVGEVLKRDHLAGNATSPWGWVGIEVDDPSQIMQDHLLTVYGLSSRNRHSRCPNKYVPGKKCKSTPKESVARGENEEDVIIISDNEESQCSKKDCKGNPFCLNYLGQEKWDDEDKARNMWRASANLGPDPHVSTRKSGTPVGLKNLGATCYANASLQVWFRDVNFRAGVFSCRSTEDSEDKFMESPIFQLQVTFTALQESIQKAFNPTKLVESLQLRTSEQQDAQEFSKLFMSHLDAEFKKQSDVRVRSLVTDQFQGEQIYGTACSNCQYKSETTSNFLELEINFQNKSKLGDCIRSLLQPESLTGENKYLCSQCESLQDAARYTELRKLPPVLHFSLLRFVFNMANMERRKSKNIISFPRELDMSPFVTTDGTSSSPSNVYELRGILLHKGPSAYHGHYEAQVYDSQSRSWFQFNDEVVTRIDRLGDLKNSNPYENKQNTAKRSNQVSNSRKRQRVDDSDEEISEVPLAEVSPSTSFISSKDAYMLIYVRKTLTPSGELEKPIPPQRALALIEDINNTHRVQCEEYKQREVSSLEAFETLRRQVMEIYRTWELTSGDEFLRIVNRKALESWLSNESTTNPNPAQQEILCEHGRLDYRKAKELKCIKQNTYDQLKSFGGFEPIYTAEDICESCIEAGFKERLYQIEHPRMVGRFTELDRGPDGPGYWISKAWIRDWALLKPKMHAPTEDDPPPDGPGYEHVLCEHGNLSLNASDRRRISVQACEVLTTLFPQWKPISVDEEPCPVCDALLYERKTNSLGHRKRAEEEKAKLKRMFDYAGITETNNLFHENETLAIIPSSFLHRWRLWLTRPTEYERPESLDNTVFLCEHDMLTFDPETYEIENDVAAILYTEWQTLKQIYTAGPLISLERKKGQERAIECTITVCDPCRKRRTFEWESTDLIIRMGGAGHGDNTAGPSKAKKPTNITYGSRQSRRLRRIREQGECRRISVTKETTIKDIKITLQKLLDIPTICQRLFYKSQELDDGSVSIGSLGVLANDIFDFQEQNEVHEITDGESDGESGSKRDEGRGFGGTVLLGATDVSISTNTVSNGKDAGTDNTAEVADSSERSCSTCTFINPPNALMCDMCVTSRPCGPFSRVLIRDVT</sequence>
<evidence type="ECO:0000313" key="6">
    <source>
        <dbReference type="EMBL" id="KAG7092640.1"/>
    </source>
</evidence>
<dbReference type="SUPFAM" id="SSF143791">
    <property type="entry name" value="DUSP-like"/>
    <property type="match status" value="1"/>
</dbReference>
<dbReference type="PROSITE" id="PS51283">
    <property type="entry name" value="DUSP"/>
    <property type="match status" value="1"/>
</dbReference>
<gene>
    <name evidence="6" type="ORF">E1B28_008981</name>
</gene>
<dbReference type="EMBL" id="CM032185">
    <property type="protein sequence ID" value="KAG7092640.1"/>
    <property type="molecule type" value="Genomic_DNA"/>
</dbReference>
<dbReference type="OrthoDB" id="289038at2759"/>
<comment type="caution">
    <text evidence="6">The sequence shown here is derived from an EMBL/GenBank/DDBJ whole genome shotgun (WGS) entry which is preliminary data.</text>
</comment>
<evidence type="ECO:0000259" key="5">
    <source>
        <dbReference type="PROSITE" id="PS51283"/>
    </source>
</evidence>
<feature type="compositionally biased region" description="Polar residues" evidence="2">
    <location>
        <begin position="446"/>
        <end position="466"/>
    </location>
</feature>
<keyword evidence="7" id="KW-1185">Reference proteome</keyword>
<feature type="region of interest" description="Disordered" evidence="2">
    <location>
        <begin position="1026"/>
        <end position="1046"/>
    </location>
</feature>